<evidence type="ECO:0000313" key="4">
    <source>
        <dbReference type="EMBL" id="RKO95280.1"/>
    </source>
</evidence>
<dbReference type="GO" id="GO:0006355">
    <property type="term" value="P:regulation of DNA-templated transcription"/>
    <property type="evidence" value="ECO:0007669"/>
    <property type="project" value="InterPro"/>
</dbReference>
<keyword evidence="1" id="KW-0863">Zinc-finger</keyword>
<gene>
    <name evidence="4" type="ORF">CAUPRSCDRAFT_13007</name>
</gene>
<keyword evidence="1" id="KW-0479">Metal-binding</keyword>
<dbReference type="EMBL" id="ML012267">
    <property type="protein sequence ID" value="RKO95280.1"/>
    <property type="molecule type" value="Genomic_DNA"/>
</dbReference>
<feature type="compositionally biased region" description="Low complexity" evidence="2">
    <location>
        <begin position="202"/>
        <end position="211"/>
    </location>
</feature>
<organism evidence="4 5">
    <name type="scientific">Caulochytrium protostelioides</name>
    <dbReference type="NCBI Taxonomy" id="1555241"/>
    <lineage>
        <taxon>Eukaryota</taxon>
        <taxon>Fungi</taxon>
        <taxon>Fungi incertae sedis</taxon>
        <taxon>Chytridiomycota</taxon>
        <taxon>Chytridiomycota incertae sedis</taxon>
        <taxon>Chytridiomycetes</taxon>
        <taxon>Caulochytriales</taxon>
        <taxon>Caulochytriaceae</taxon>
        <taxon>Caulochytrium</taxon>
    </lineage>
</organism>
<evidence type="ECO:0000259" key="3">
    <source>
        <dbReference type="PROSITE" id="PS50114"/>
    </source>
</evidence>
<name>A0A4P9WV58_9FUNG</name>
<dbReference type="Proteomes" id="UP000268535">
    <property type="component" value="Unassembled WGS sequence"/>
</dbReference>
<evidence type="ECO:0000256" key="2">
    <source>
        <dbReference type="SAM" id="MobiDB-lite"/>
    </source>
</evidence>
<feature type="compositionally biased region" description="Polar residues" evidence="2">
    <location>
        <begin position="172"/>
        <end position="181"/>
    </location>
</feature>
<dbReference type="SMART" id="SM00401">
    <property type="entry name" value="ZnF_GATA"/>
    <property type="match status" value="1"/>
</dbReference>
<proteinExistence type="predicted"/>
<dbReference type="AlphaFoldDB" id="A0A4P9WV58"/>
<dbReference type="Gene3D" id="3.30.50.10">
    <property type="entry name" value="Erythroid Transcription Factor GATA-1, subunit A"/>
    <property type="match status" value="1"/>
</dbReference>
<protein>
    <recommendedName>
        <fullName evidence="3">GATA-type domain-containing protein</fullName>
    </recommendedName>
</protein>
<dbReference type="GO" id="GO:0043565">
    <property type="term" value="F:sequence-specific DNA binding"/>
    <property type="evidence" value="ECO:0007669"/>
    <property type="project" value="InterPro"/>
</dbReference>
<dbReference type="Pfam" id="PF00320">
    <property type="entry name" value="GATA"/>
    <property type="match status" value="1"/>
</dbReference>
<feature type="compositionally biased region" description="Low complexity" evidence="2">
    <location>
        <begin position="1"/>
        <end position="18"/>
    </location>
</feature>
<sequence>VLSATEGRGTSGVTRSTTAKGAAIATNTSNAPDRPQEEGCLLAYARACAFCPTTRTPMFRHGPPGWTPLCNRCGVKWRRGNILRNASRVAVRPTGRAPEHLIKKNTSGVDVATDDATMMDGTLADSASKNDASIAPEGTALPLESDQNDPFQIKREAQMVHQHAARRESADTSDQSAASGTPTGGYKGRRHLARSQARAQHAQVSAPASVPVASATSLLSTTCETRGVPYNATSDDALGM</sequence>
<keyword evidence="1" id="KW-0862">Zinc</keyword>
<feature type="domain" description="GATA-type" evidence="3">
    <location>
        <begin position="42"/>
        <end position="96"/>
    </location>
</feature>
<dbReference type="InterPro" id="IPR013088">
    <property type="entry name" value="Znf_NHR/GATA"/>
</dbReference>
<evidence type="ECO:0000256" key="1">
    <source>
        <dbReference type="PROSITE-ProRule" id="PRU00094"/>
    </source>
</evidence>
<evidence type="ECO:0000313" key="5">
    <source>
        <dbReference type="Proteomes" id="UP000268535"/>
    </source>
</evidence>
<dbReference type="GO" id="GO:0008270">
    <property type="term" value="F:zinc ion binding"/>
    <property type="evidence" value="ECO:0007669"/>
    <property type="project" value="UniProtKB-KW"/>
</dbReference>
<feature type="region of interest" description="Disordered" evidence="2">
    <location>
        <begin position="1"/>
        <end position="35"/>
    </location>
</feature>
<accession>A0A4P9WV58</accession>
<dbReference type="SUPFAM" id="SSF57716">
    <property type="entry name" value="Glucocorticoid receptor-like (DNA-binding domain)"/>
    <property type="match status" value="1"/>
</dbReference>
<dbReference type="InterPro" id="IPR000679">
    <property type="entry name" value="Znf_GATA"/>
</dbReference>
<feature type="non-terminal residue" evidence="4">
    <location>
        <position position="240"/>
    </location>
</feature>
<feature type="region of interest" description="Disordered" evidence="2">
    <location>
        <begin position="158"/>
        <end position="211"/>
    </location>
</feature>
<dbReference type="PROSITE" id="PS50114">
    <property type="entry name" value="GATA_ZN_FINGER_2"/>
    <property type="match status" value="1"/>
</dbReference>
<reference evidence="5" key="1">
    <citation type="journal article" date="2018" name="Nat. Microbiol.">
        <title>Leveraging single-cell genomics to expand the fungal tree of life.</title>
        <authorList>
            <person name="Ahrendt S.R."/>
            <person name="Quandt C.A."/>
            <person name="Ciobanu D."/>
            <person name="Clum A."/>
            <person name="Salamov A."/>
            <person name="Andreopoulos B."/>
            <person name="Cheng J.F."/>
            <person name="Woyke T."/>
            <person name="Pelin A."/>
            <person name="Henrissat B."/>
            <person name="Reynolds N.K."/>
            <person name="Benny G.L."/>
            <person name="Smith M.E."/>
            <person name="James T.Y."/>
            <person name="Grigoriev I.V."/>
        </authorList>
    </citation>
    <scope>NUCLEOTIDE SEQUENCE [LARGE SCALE GENOMIC DNA]</scope>
    <source>
        <strain evidence="5">ATCC 52028</strain>
    </source>
</reference>
<feature type="non-terminal residue" evidence="4">
    <location>
        <position position="1"/>
    </location>
</feature>